<comment type="caution">
    <text evidence="1">The sequence shown here is derived from an EMBL/GenBank/DDBJ whole genome shotgun (WGS) entry which is preliminary data.</text>
</comment>
<name>A0AAN8IAP9_9EURO</name>
<organism evidence="1 2">
    <name type="scientific">Knufia fluminis</name>
    <dbReference type="NCBI Taxonomy" id="191047"/>
    <lineage>
        <taxon>Eukaryota</taxon>
        <taxon>Fungi</taxon>
        <taxon>Dikarya</taxon>
        <taxon>Ascomycota</taxon>
        <taxon>Pezizomycotina</taxon>
        <taxon>Eurotiomycetes</taxon>
        <taxon>Chaetothyriomycetidae</taxon>
        <taxon>Chaetothyriales</taxon>
        <taxon>Trichomeriaceae</taxon>
        <taxon>Knufia</taxon>
    </lineage>
</organism>
<sequence>MRNTVRPPPIHVPFSNSSIHNRADIEITSSIQTLGTFGVSSLAIQSPFTPGPTTAVYYRPDPAYTPGPTTAVYFNRAFRVPRHVATAWQGRFTFFHHFPPEIRERIYEDLIEDVIVLVNANNFRSVRAYKRKPLSQHEKTSPYITLPYRSVLRPNTNWLCISRQFFFESRRVLWRSMVVKFQRRWDFVNASLKGTLTLDAMRITPSGMDAPVLFPLKTDVMSHIRELHLNLTSGTDFNGRVTVAEASRVTSSMLEYIAQGMPMLRSLFFIVDNRSRLSSSVIAFIPDAWFLEALLAIKHVSTMYFFSGPGWKGHAQNKKNARSCLDAMNAALAGHLATPHPVFKLNADGVTGVKLQARLGRRMLYHFHTRHPQFKDAESALAMKIVMLEANI</sequence>
<dbReference type="EMBL" id="JAKLMC020000006">
    <property type="protein sequence ID" value="KAK5955850.1"/>
    <property type="molecule type" value="Genomic_DNA"/>
</dbReference>
<evidence type="ECO:0000313" key="1">
    <source>
        <dbReference type="EMBL" id="KAK5955850.1"/>
    </source>
</evidence>
<gene>
    <name evidence="1" type="ORF">OHC33_003491</name>
</gene>
<keyword evidence="2" id="KW-1185">Reference proteome</keyword>
<proteinExistence type="predicted"/>
<dbReference type="AlphaFoldDB" id="A0AAN8IAP9"/>
<protein>
    <submittedName>
        <fullName evidence="1">Uncharacterized protein</fullName>
    </submittedName>
</protein>
<reference evidence="1 2" key="1">
    <citation type="submission" date="2022-12" db="EMBL/GenBank/DDBJ databases">
        <title>Genomic features and morphological characterization of a novel Knufia sp. strain isolated from spacecraft assembly facility.</title>
        <authorList>
            <person name="Teixeira M."/>
            <person name="Chander A.M."/>
            <person name="Stajich J.E."/>
            <person name="Venkateswaran K."/>
        </authorList>
    </citation>
    <scope>NUCLEOTIDE SEQUENCE [LARGE SCALE GENOMIC DNA]</scope>
    <source>
        <strain evidence="1 2">FJI-L2-BK-P2</strain>
    </source>
</reference>
<dbReference type="Proteomes" id="UP001316803">
    <property type="component" value="Unassembled WGS sequence"/>
</dbReference>
<accession>A0AAN8IAP9</accession>
<evidence type="ECO:0000313" key="2">
    <source>
        <dbReference type="Proteomes" id="UP001316803"/>
    </source>
</evidence>